<feature type="domain" description="Anthranilate synthase component I N-terminal" evidence="2">
    <location>
        <begin position="11"/>
        <end position="135"/>
    </location>
</feature>
<dbReference type="InterPro" id="IPR015890">
    <property type="entry name" value="Chorismate_C"/>
</dbReference>
<dbReference type="InterPro" id="IPR019999">
    <property type="entry name" value="Anth_synth_I-like"/>
</dbReference>
<dbReference type="EMBL" id="FTOA01000002">
    <property type="protein sequence ID" value="SIS53290.1"/>
    <property type="molecule type" value="Genomic_DNA"/>
</dbReference>
<dbReference type="STRING" id="80876.SAMN05421779_102484"/>
<dbReference type="SUPFAM" id="SSF56322">
    <property type="entry name" value="ADC synthase"/>
    <property type="match status" value="1"/>
</dbReference>
<dbReference type="InterPro" id="IPR005801">
    <property type="entry name" value="ADC_synthase"/>
</dbReference>
<dbReference type="GO" id="GO:0000162">
    <property type="term" value="P:L-tryptophan biosynthetic process"/>
    <property type="evidence" value="ECO:0007669"/>
    <property type="project" value="TreeGrafter"/>
</dbReference>
<dbReference type="GO" id="GO:0046820">
    <property type="term" value="F:4-amino-4-deoxychorismate synthase activity"/>
    <property type="evidence" value="ECO:0007669"/>
    <property type="project" value="TreeGrafter"/>
</dbReference>
<dbReference type="Pfam" id="PF04715">
    <property type="entry name" value="Anth_synt_I_N"/>
    <property type="match status" value="1"/>
</dbReference>
<proteinExistence type="predicted"/>
<keyword evidence="4" id="KW-1185">Reference proteome</keyword>
<sequence>MSWVMLPIPYCSPVRAFAPFAGQEGAVLLESALSAGGRGRWSYLCVAPDRLEVDPDDPFATLADLRQQMHSWGTPVADPAAPPFQGGVVGWLSYEAGRHLERLPIPRPDEVDTPEAAFGLYDVVAAFDTVQRRAWVCAAPSARAKAQALAATVRTAADTPLPLLSPLATTLSADQSRAEAEQAIGQAIAAIWAGEIFQANVTQRFSGQMPDCLPVWDLYRRLRLASPAPFAAMASFGGAHLLSASPERFVAVSADGQVEARPIKGTRPRGTTPEDDQAQAAALQASVKDRAENLMIVDLLRNDLSRVCRVGSVRVPVLCGLESFPSVHHLVSVVTGQLTEQHDALSLLRASFPGGSITGAPKIHAMELLRDLEPCRRGLYCGSLLWWGADGAFDSSILIRSLVVGRSGRIAAQAGGGIVSDSDPAAEWQEAMIKIAPLLRAVSNDPPLSDREETA</sequence>
<dbReference type="PANTHER" id="PTHR11236:SF50">
    <property type="entry name" value="AMINODEOXYCHORISMATE SYNTHASE COMPONENT 1"/>
    <property type="match status" value="1"/>
</dbReference>
<dbReference type="InterPro" id="IPR006805">
    <property type="entry name" value="Anth_synth_I_N"/>
</dbReference>
<accession>A0A1N7JVD1</accession>
<evidence type="ECO:0000259" key="1">
    <source>
        <dbReference type="Pfam" id="PF00425"/>
    </source>
</evidence>
<dbReference type="Gene3D" id="3.60.120.10">
    <property type="entry name" value="Anthranilate synthase"/>
    <property type="match status" value="1"/>
</dbReference>
<organism evidence="3 4">
    <name type="scientific">Insolitispirillum peregrinum</name>
    <dbReference type="NCBI Taxonomy" id="80876"/>
    <lineage>
        <taxon>Bacteria</taxon>
        <taxon>Pseudomonadati</taxon>
        <taxon>Pseudomonadota</taxon>
        <taxon>Alphaproteobacteria</taxon>
        <taxon>Rhodospirillales</taxon>
        <taxon>Novispirillaceae</taxon>
        <taxon>Insolitispirillum</taxon>
    </lineage>
</organism>
<dbReference type="Proteomes" id="UP000185678">
    <property type="component" value="Unassembled WGS sequence"/>
</dbReference>
<dbReference type="PRINTS" id="PR00095">
    <property type="entry name" value="ANTSNTHASEI"/>
</dbReference>
<name>A0A1N7JVD1_9PROT</name>
<dbReference type="Pfam" id="PF00425">
    <property type="entry name" value="Chorismate_bind"/>
    <property type="match status" value="1"/>
</dbReference>
<evidence type="ECO:0000313" key="4">
    <source>
        <dbReference type="Proteomes" id="UP000185678"/>
    </source>
</evidence>
<dbReference type="AlphaFoldDB" id="A0A1N7JVD1"/>
<gene>
    <name evidence="3" type="ORF">SAMN05421779_102484</name>
</gene>
<feature type="domain" description="Chorismate-utilising enzyme C-terminal" evidence="1">
    <location>
        <begin position="181"/>
        <end position="434"/>
    </location>
</feature>
<dbReference type="OrthoDB" id="9803598at2"/>
<evidence type="ECO:0000259" key="2">
    <source>
        <dbReference type="Pfam" id="PF04715"/>
    </source>
</evidence>
<evidence type="ECO:0000313" key="3">
    <source>
        <dbReference type="EMBL" id="SIS53290.1"/>
    </source>
</evidence>
<dbReference type="PANTHER" id="PTHR11236">
    <property type="entry name" value="AMINOBENZOATE/ANTHRANILATE SYNTHASE"/>
    <property type="match status" value="1"/>
</dbReference>
<dbReference type="RefSeq" id="WP_076399340.1">
    <property type="nucleotide sequence ID" value="NZ_FTOA01000002.1"/>
</dbReference>
<protein>
    <submittedName>
        <fullName evidence="3">Aminodeoxychorismate synthase, subunit I</fullName>
    </submittedName>
</protein>
<reference evidence="3 4" key="1">
    <citation type="submission" date="2017-01" db="EMBL/GenBank/DDBJ databases">
        <authorList>
            <person name="Mah S.A."/>
            <person name="Swanson W.J."/>
            <person name="Moy G.W."/>
            <person name="Vacquier V.D."/>
        </authorList>
    </citation>
    <scope>NUCLEOTIDE SEQUENCE [LARGE SCALE GENOMIC DNA]</scope>
    <source>
        <strain evidence="3 4">DSM 11589</strain>
    </source>
</reference>